<organism evidence="2">
    <name type="scientific">marine sediment metagenome</name>
    <dbReference type="NCBI Taxonomy" id="412755"/>
    <lineage>
        <taxon>unclassified sequences</taxon>
        <taxon>metagenomes</taxon>
        <taxon>ecological metagenomes</taxon>
    </lineage>
</organism>
<evidence type="ECO:0000259" key="1">
    <source>
        <dbReference type="Pfam" id="PF00501"/>
    </source>
</evidence>
<reference evidence="2" key="1">
    <citation type="journal article" date="2014" name="Front. Microbiol.">
        <title>High frequency of phylogenetically diverse reductive dehalogenase-homologous genes in deep subseafloor sedimentary metagenomes.</title>
        <authorList>
            <person name="Kawai M."/>
            <person name="Futagami T."/>
            <person name="Toyoda A."/>
            <person name="Takaki Y."/>
            <person name="Nishi S."/>
            <person name="Hori S."/>
            <person name="Arai W."/>
            <person name="Tsubouchi T."/>
            <person name="Morono Y."/>
            <person name="Uchiyama I."/>
            <person name="Ito T."/>
            <person name="Fujiyama A."/>
            <person name="Inagaki F."/>
            <person name="Takami H."/>
        </authorList>
    </citation>
    <scope>NUCLEOTIDE SEQUENCE</scope>
    <source>
        <strain evidence="2">Expedition CK06-06</strain>
    </source>
</reference>
<dbReference type="AlphaFoldDB" id="X0V6E0"/>
<accession>X0V6E0</accession>
<evidence type="ECO:0000313" key="2">
    <source>
        <dbReference type="EMBL" id="GAG08038.1"/>
    </source>
</evidence>
<proteinExistence type="predicted"/>
<dbReference type="EMBL" id="BARS01021821">
    <property type="protein sequence ID" value="GAG08038.1"/>
    <property type="molecule type" value="Genomic_DNA"/>
</dbReference>
<dbReference type="SUPFAM" id="SSF56801">
    <property type="entry name" value="Acetyl-CoA synthetase-like"/>
    <property type="match status" value="1"/>
</dbReference>
<dbReference type="Pfam" id="PF00501">
    <property type="entry name" value="AMP-binding"/>
    <property type="match status" value="1"/>
</dbReference>
<dbReference type="PANTHER" id="PTHR43845">
    <property type="entry name" value="BLR5969 PROTEIN"/>
    <property type="match status" value="1"/>
</dbReference>
<dbReference type="PANTHER" id="PTHR43845:SF1">
    <property type="entry name" value="BLR5969 PROTEIN"/>
    <property type="match status" value="1"/>
</dbReference>
<feature type="domain" description="AMP-dependent synthetase/ligase" evidence="1">
    <location>
        <begin position="21"/>
        <end position="209"/>
    </location>
</feature>
<comment type="caution">
    <text evidence="2">The sequence shown here is derived from an EMBL/GenBank/DDBJ whole genome shotgun (WGS) entry which is preliminary data.</text>
</comment>
<sequence>PTIYGDILGVDLKEVSDFRQTSGTTGKPVYVPESYESWQWRVEIWCHILWMAGFREMDRVFVPFGYNVYVAFWEGHYAAEKLGCEVVPGGALDTKGRINKMMEVKATALMNTPTYGLHMAEAAKKMGVDPNGIGIKRMQCAGEPLPQATRNMLEEAWGAEVYDHIGGTEPCAWAAMCRERNGLHIMEPFFLVEILDMETLSREVEEGELGVAVVTPLGRYSFPLVRFNTKDVVRRGTDGCPCGRTSMMISEVAGRTDDLRKIRGVLFSPVSV</sequence>
<protein>
    <recommendedName>
        <fullName evidence="1">AMP-dependent synthetase/ligase domain-containing protein</fullName>
    </recommendedName>
</protein>
<dbReference type="Gene3D" id="3.40.50.12780">
    <property type="entry name" value="N-terminal domain of ligase-like"/>
    <property type="match status" value="1"/>
</dbReference>
<gene>
    <name evidence="2" type="ORF">S01H1_34986</name>
</gene>
<dbReference type="InterPro" id="IPR000873">
    <property type="entry name" value="AMP-dep_synth/lig_dom"/>
</dbReference>
<feature type="non-terminal residue" evidence="2">
    <location>
        <position position="272"/>
    </location>
</feature>
<dbReference type="InterPro" id="IPR042099">
    <property type="entry name" value="ANL_N_sf"/>
</dbReference>
<feature type="non-terminal residue" evidence="2">
    <location>
        <position position="1"/>
    </location>
</feature>
<name>X0V6E0_9ZZZZ</name>